<evidence type="ECO:0000313" key="16">
    <source>
        <dbReference type="Proteomes" id="UP000185390"/>
    </source>
</evidence>
<dbReference type="EMBL" id="KJ019065">
    <property type="protein sequence ID" value="AIX23079.1"/>
    <property type="molecule type" value="Genomic_DNA"/>
</dbReference>
<evidence type="ECO:0000313" key="13">
    <source>
        <dbReference type="EMBL" id="AIX46587.1"/>
    </source>
</evidence>
<evidence type="ECO:0000313" key="5">
    <source>
        <dbReference type="EMBL" id="AIX23079.1"/>
    </source>
</evidence>
<protein>
    <submittedName>
        <fullName evidence="11">Uncharacterized protein</fullName>
    </submittedName>
</protein>
<dbReference type="EMBL" id="KJ019114">
    <property type="protein sequence ID" value="AIX35014.1"/>
    <property type="molecule type" value="Genomic_DNA"/>
</dbReference>
<dbReference type="Proteomes" id="UP000185390">
    <property type="component" value="Segment"/>
</dbReference>
<evidence type="ECO:0000313" key="9">
    <source>
        <dbReference type="EMBL" id="AIX35014.1"/>
    </source>
</evidence>
<dbReference type="Proteomes" id="UP000185389">
    <property type="component" value="Segment"/>
</dbReference>
<dbReference type="Proteomes" id="UP000185399">
    <property type="component" value="Segment"/>
</dbReference>
<gene>
    <name evidence="10" type="ORF">Syn7803C101_98</name>
    <name evidence="11" type="ORF">Syn7803C107_98</name>
    <name evidence="12" type="ORF">Syn7803C26_97</name>
    <name evidence="13" type="ORF">Syn7803C38_95</name>
    <name evidence="1" type="ORF">Syn7803C47_99</name>
    <name evidence="2" type="ORF">Syn7803C53_95</name>
    <name evidence="3" type="ORF">Syn7803C60_95</name>
    <name evidence="4" type="ORF">Syn7803C86_98</name>
    <name evidence="5" type="ORF">Syn7803C99_96</name>
    <name evidence="6" type="ORF">Syn7803US101_96</name>
    <name evidence="7" type="ORF">Syn7803US117_96</name>
    <name evidence="8" type="ORF">Syn7803US123_98</name>
    <name evidence="9" type="ORF">Syn7803US60_96</name>
</gene>
<dbReference type="Proteomes" id="UP000185403">
    <property type="component" value="Segment"/>
</dbReference>
<evidence type="ECO:0000313" key="3">
    <source>
        <dbReference type="EMBL" id="AIX17111.1"/>
    </source>
</evidence>
<organism evidence="11 16">
    <name type="scientific">Synechococcus phage ACG-2014a</name>
    <dbReference type="NCBI Taxonomy" id="1493507"/>
    <lineage>
        <taxon>Viruses</taxon>
        <taxon>Duplodnaviria</taxon>
        <taxon>Heunggongvirae</taxon>
        <taxon>Uroviricota</taxon>
        <taxon>Caudoviricetes</taxon>
        <taxon>Pantevenvirales</taxon>
        <taxon>Kyanoviridae</taxon>
        <taxon>Acionnavirus</taxon>
        <taxon>Acionnavirus monteraybay</taxon>
    </lineage>
</organism>
<dbReference type="Proteomes" id="UP000185405">
    <property type="component" value="Segment"/>
</dbReference>
<dbReference type="Proteomes" id="UP000185395">
    <property type="component" value="Segment"/>
</dbReference>
<evidence type="ECO:0000313" key="1">
    <source>
        <dbReference type="EMBL" id="AIX15148.1"/>
    </source>
</evidence>
<proteinExistence type="predicted"/>
<dbReference type="EMBL" id="KJ019135">
    <property type="protein sequence ID" value="AIX39616.1"/>
    <property type="molecule type" value="Genomic_DNA"/>
</dbReference>
<dbReference type="EMBL" id="KJ019084">
    <property type="protein sequence ID" value="AIX27249.1"/>
    <property type="molecule type" value="Genomic_DNA"/>
</dbReference>
<dbReference type="Proteomes" id="UP000185402">
    <property type="component" value="Segment"/>
</dbReference>
<evidence type="ECO:0000313" key="14">
    <source>
        <dbReference type="Proteomes" id="UP000185387"/>
    </source>
</evidence>
<reference evidence="14 15" key="1">
    <citation type="submission" date="2013-12" db="EMBL/GenBank/DDBJ databases">
        <title>Ecological redundancy of diverse viral populations within a natural community.</title>
        <authorList>
            <person name="Gregory A.C."/>
            <person name="LaButti K."/>
            <person name="Copeland A."/>
            <person name="Woyke T."/>
            <person name="Sullivan M.B."/>
        </authorList>
    </citation>
    <scope>NUCLEOTIDE SEQUENCE [LARGE SCALE GENOMIC DNA]</scope>
    <source>
        <strain evidence="10">Syn7803C101</strain>
        <strain evidence="11">Syn7803C107</strain>
        <strain evidence="12">Syn7803C26</strain>
        <strain evidence="13">Syn7803C38</strain>
        <strain evidence="1">Syn7803C47</strain>
        <strain evidence="2">Syn7803C53</strain>
        <strain evidence="3">Syn7803C60</strain>
        <strain evidence="4">Syn7803C86</strain>
        <strain evidence="5">Syn7803C99</strain>
        <strain evidence="6">Syn7803US101</strain>
        <strain evidence="7">Syn7803US117</strain>
        <strain evidence="8">Syn7803US123</strain>
        <strain evidence="9">Syn7803US60</strain>
    </source>
</reference>
<evidence type="ECO:0000313" key="7">
    <source>
        <dbReference type="EMBL" id="AIX26611.1"/>
    </source>
</evidence>
<dbReference type="EMBL" id="KJ019033">
    <property type="protein sequence ID" value="AIX15792.1"/>
    <property type="molecule type" value="Genomic_DNA"/>
</dbReference>
<dbReference type="Proteomes" id="UP000185400">
    <property type="component" value="Segment"/>
</dbReference>
<dbReference type="EMBL" id="KJ019030">
    <property type="protein sequence ID" value="AIX15148.1"/>
    <property type="molecule type" value="Genomic_DNA"/>
</dbReference>
<dbReference type="EMBL" id="KJ019067">
    <property type="protein sequence ID" value="AIX23575.1"/>
    <property type="molecule type" value="Genomic_DNA"/>
</dbReference>
<evidence type="ECO:0000313" key="4">
    <source>
        <dbReference type="EMBL" id="AIX20778.1"/>
    </source>
</evidence>
<evidence type="ECO:0000313" key="10">
    <source>
        <dbReference type="EMBL" id="AIX39616.1"/>
    </source>
</evidence>
<evidence type="ECO:0000313" key="15">
    <source>
        <dbReference type="Proteomes" id="UP000185389"/>
    </source>
</evidence>
<dbReference type="Proteomes" id="UP000185404">
    <property type="component" value="Segment"/>
</dbReference>
<dbReference type="Proteomes" id="UP000185387">
    <property type="component" value="Segment"/>
</dbReference>
<evidence type="ECO:0000313" key="11">
    <source>
        <dbReference type="EMBL" id="AIX40252.1"/>
    </source>
</evidence>
<sequence length="103" mass="12387">MSYFSDHYPLYVPPYISGTEKVKITIMKLTPTQEMDQRIRMRYAFAMSAFGRMFRPDHITIEMRTLCDEWSKKIEDLPPSMDLYQVDRYFLELWKSWSSKSAL</sequence>
<dbReference type="EMBL" id="KJ019153">
    <property type="protein sequence ID" value="AIX44309.1"/>
    <property type="molecule type" value="Genomic_DNA"/>
</dbReference>
<dbReference type="Proteomes" id="UP000185397">
    <property type="component" value="Segment"/>
</dbReference>
<accession>A0A0E3I5P1</accession>
<dbReference type="EMBL" id="KJ019039">
    <property type="protein sequence ID" value="AIX17111.1"/>
    <property type="molecule type" value="Genomic_DNA"/>
</dbReference>
<evidence type="ECO:0000313" key="2">
    <source>
        <dbReference type="EMBL" id="AIX15792.1"/>
    </source>
</evidence>
<dbReference type="EMBL" id="KJ019055">
    <property type="protein sequence ID" value="AIX20778.1"/>
    <property type="molecule type" value="Genomic_DNA"/>
</dbReference>
<dbReference type="EMBL" id="KJ019163">
    <property type="protein sequence ID" value="AIX46587.1"/>
    <property type="molecule type" value="Genomic_DNA"/>
</dbReference>
<dbReference type="EMBL" id="KJ019081">
    <property type="protein sequence ID" value="AIX26611.1"/>
    <property type="molecule type" value="Genomic_DNA"/>
</dbReference>
<name>A0A0E3I5P1_9CAUD</name>
<dbReference type="Proteomes" id="UP000185406">
    <property type="component" value="Segment"/>
</dbReference>
<dbReference type="EMBL" id="KJ019138">
    <property type="protein sequence ID" value="AIX40252.1"/>
    <property type="molecule type" value="Genomic_DNA"/>
</dbReference>
<dbReference type="Proteomes" id="UP000185392">
    <property type="component" value="Segment"/>
</dbReference>
<evidence type="ECO:0000313" key="6">
    <source>
        <dbReference type="EMBL" id="AIX23575.1"/>
    </source>
</evidence>
<evidence type="ECO:0000313" key="12">
    <source>
        <dbReference type="EMBL" id="AIX44309.1"/>
    </source>
</evidence>
<evidence type="ECO:0000313" key="8">
    <source>
        <dbReference type="EMBL" id="AIX27249.1"/>
    </source>
</evidence>